<evidence type="ECO:0000313" key="1">
    <source>
        <dbReference type="EMBL" id="KAH7859965.1"/>
    </source>
</evidence>
<accession>A0ACB7Z372</accession>
<protein>
    <submittedName>
        <fullName evidence="1">Uncharacterized protein</fullName>
    </submittedName>
</protein>
<proteinExistence type="predicted"/>
<gene>
    <name evidence="1" type="ORF">Vadar_007590</name>
</gene>
<name>A0ACB7Z372_9ERIC</name>
<reference evidence="1 2" key="1">
    <citation type="journal article" date="2021" name="Hortic Res">
        <title>High-quality reference genome and annotation aids understanding of berry development for evergreen blueberry (Vaccinium darrowii).</title>
        <authorList>
            <person name="Yu J."/>
            <person name="Hulse-Kemp A.M."/>
            <person name="Babiker E."/>
            <person name="Staton M."/>
        </authorList>
    </citation>
    <scope>NUCLEOTIDE SEQUENCE [LARGE SCALE GENOMIC DNA]</scope>
    <source>
        <strain evidence="2">cv. NJ 8807/NJ 8810</strain>
        <tissue evidence="1">Young leaf</tissue>
    </source>
</reference>
<sequence length="540" mass="62242">MSENLKQGVGDQLLHFIQEESAAVFSAESGSRSSRWIYRVPSVLLEGHEKYYMPKTLYFGYFHAWDSILSSADKQKRAHLKGFLYKFPQGTTIEQLIQELEEKSVGDSTDQQLKAFFKGFISRFSQGTTVEQLVDEMMKLETIALRHEDKSSSSADKQKNKSWSSADRQKKYRFRRFIRRFSGGQTIKELIIPFLVGREQEARDYYAGQIFLSSYEFLKIMLLDACYIVETLLSEEYQPAGEEHNIITARSGRLPVVYQHQGDLLKLENQIPFFILRYLYDQVATESKRHSALVGSAISFFQISMPEYGLRDPNIPHEEIRHLLHLVKMALFHSSSTKNKVLEVPEAHSSLSILAKKMGASKLEKSYGIVFAKLENVPLPDIKFENGVLSIPQLVFEESITPALFFNILASEIYSEEFAKGVFTSYVIFMDGLINNEKDVEVLLRSEILKTRTNDVKGLVNFFNELSMHLFTTKRYFHYEGILEEVNKHCNSGPRRLRASWVNNYYEARWEVLNNILLFFLTVTQTIFSGLAYSPPAKKK</sequence>
<comment type="caution">
    <text evidence="1">The sequence shown here is derived from an EMBL/GenBank/DDBJ whole genome shotgun (WGS) entry which is preliminary data.</text>
</comment>
<keyword evidence="2" id="KW-1185">Reference proteome</keyword>
<organism evidence="1 2">
    <name type="scientific">Vaccinium darrowii</name>
    <dbReference type="NCBI Taxonomy" id="229202"/>
    <lineage>
        <taxon>Eukaryota</taxon>
        <taxon>Viridiplantae</taxon>
        <taxon>Streptophyta</taxon>
        <taxon>Embryophyta</taxon>
        <taxon>Tracheophyta</taxon>
        <taxon>Spermatophyta</taxon>
        <taxon>Magnoliopsida</taxon>
        <taxon>eudicotyledons</taxon>
        <taxon>Gunneridae</taxon>
        <taxon>Pentapetalae</taxon>
        <taxon>asterids</taxon>
        <taxon>Ericales</taxon>
        <taxon>Ericaceae</taxon>
        <taxon>Vaccinioideae</taxon>
        <taxon>Vaccinieae</taxon>
        <taxon>Vaccinium</taxon>
    </lineage>
</organism>
<dbReference type="Proteomes" id="UP000828048">
    <property type="component" value="Chromosome 4"/>
</dbReference>
<evidence type="ECO:0000313" key="2">
    <source>
        <dbReference type="Proteomes" id="UP000828048"/>
    </source>
</evidence>
<dbReference type="EMBL" id="CM037154">
    <property type="protein sequence ID" value="KAH7859965.1"/>
    <property type="molecule type" value="Genomic_DNA"/>
</dbReference>